<keyword evidence="1" id="KW-0812">Transmembrane</keyword>
<gene>
    <name evidence="2" type="ORF">XAT740_LOCUS59488</name>
</gene>
<feature type="transmembrane region" description="Helical" evidence="1">
    <location>
        <begin position="54"/>
        <end position="75"/>
    </location>
</feature>
<keyword evidence="1" id="KW-1133">Transmembrane helix</keyword>
<keyword evidence="1" id="KW-0472">Membrane</keyword>
<sequence>MEGTSLSSVANTSRISSNLSAKVKSYLRNLNLFPSIPPSTNEYRLRSERIATRLYIILLMLSLYILVIYTSLITVTEIVAVSASEVTTGFPLKIGEKPLSVLGLVDFG</sequence>
<evidence type="ECO:0000313" key="2">
    <source>
        <dbReference type="EMBL" id="CAF1675351.1"/>
    </source>
</evidence>
<protein>
    <submittedName>
        <fullName evidence="2">Uncharacterized protein</fullName>
    </submittedName>
</protein>
<accession>A0A816GMK2</accession>
<name>A0A816GMK2_ADIRI</name>
<evidence type="ECO:0000256" key="1">
    <source>
        <dbReference type="SAM" id="Phobius"/>
    </source>
</evidence>
<dbReference type="Proteomes" id="UP000663828">
    <property type="component" value="Unassembled WGS sequence"/>
</dbReference>
<reference evidence="2" key="1">
    <citation type="submission" date="2021-02" db="EMBL/GenBank/DDBJ databases">
        <authorList>
            <person name="Nowell W R."/>
        </authorList>
    </citation>
    <scope>NUCLEOTIDE SEQUENCE</scope>
</reference>
<comment type="caution">
    <text evidence="2">The sequence shown here is derived from an EMBL/GenBank/DDBJ whole genome shotgun (WGS) entry which is preliminary data.</text>
</comment>
<dbReference type="AlphaFoldDB" id="A0A816GMK2"/>
<proteinExistence type="predicted"/>
<evidence type="ECO:0000313" key="3">
    <source>
        <dbReference type="Proteomes" id="UP000663828"/>
    </source>
</evidence>
<dbReference type="EMBL" id="CAJNOR010013823">
    <property type="protein sequence ID" value="CAF1675351.1"/>
    <property type="molecule type" value="Genomic_DNA"/>
</dbReference>
<organism evidence="2 3">
    <name type="scientific">Adineta ricciae</name>
    <name type="common">Rotifer</name>
    <dbReference type="NCBI Taxonomy" id="249248"/>
    <lineage>
        <taxon>Eukaryota</taxon>
        <taxon>Metazoa</taxon>
        <taxon>Spiralia</taxon>
        <taxon>Gnathifera</taxon>
        <taxon>Rotifera</taxon>
        <taxon>Eurotatoria</taxon>
        <taxon>Bdelloidea</taxon>
        <taxon>Adinetida</taxon>
        <taxon>Adinetidae</taxon>
        <taxon>Adineta</taxon>
    </lineage>
</organism>
<keyword evidence="3" id="KW-1185">Reference proteome</keyword>